<dbReference type="Proteomes" id="UP000187203">
    <property type="component" value="Unassembled WGS sequence"/>
</dbReference>
<reference evidence="3" key="1">
    <citation type="submission" date="2013-09" db="EMBL/GenBank/DDBJ databases">
        <title>Corchorus olitorius genome sequencing.</title>
        <authorList>
            <person name="Alam M."/>
            <person name="Haque M.S."/>
            <person name="Islam M.S."/>
            <person name="Emdad E.M."/>
            <person name="Islam M.M."/>
            <person name="Ahmed B."/>
            <person name="Halim A."/>
            <person name="Hossen Q.M.M."/>
            <person name="Hossain M.Z."/>
            <person name="Ahmed R."/>
            <person name="Khan M.M."/>
            <person name="Islam R."/>
            <person name="Rashid M.M."/>
            <person name="Khan S.A."/>
            <person name="Rahman M.S."/>
            <person name="Alam M."/>
            <person name="Yahiya A.S."/>
            <person name="Khan M.S."/>
            <person name="Azam M.S."/>
            <person name="Haque T."/>
            <person name="Lashkar M.Z.H."/>
            <person name="Akhand A.I."/>
            <person name="Morshed G."/>
            <person name="Roy S."/>
            <person name="Uddin K.S."/>
            <person name="Rabeya T."/>
            <person name="Hossain A.S."/>
            <person name="Chowdhury A."/>
            <person name="Snigdha A.R."/>
            <person name="Mortoza M.S."/>
            <person name="Matin S.A."/>
            <person name="Hoque S.M.E."/>
            <person name="Islam M.K."/>
            <person name="Roy D.K."/>
            <person name="Haider R."/>
            <person name="Moosa M.M."/>
            <person name="Elias S.M."/>
            <person name="Hasan A.M."/>
            <person name="Jahan S."/>
            <person name="Shafiuddin M."/>
            <person name="Mahmood N."/>
            <person name="Shommy N.S."/>
        </authorList>
    </citation>
    <scope>NUCLEOTIDE SEQUENCE [LARGE SCALE GENOMIC DNA]</scope>
    <source>
        <strain evidence="3">cv. O-4</strain>
    </source>
</reference>
<dbReference type="EMBL" id="AWUE01018000">
    <property type="protein sequence ID" value="OMO83281.1"/>
    <property type="molecule type" value="Genomic_DNA"/>
</dbReference>
<dbReference type="AlphaFoldDB" id="A0A1R3IL64"/>
<feature type="compositionally biased region" description="Basic and acidic residues" evidence="1">
    <location>
        <begin position="25"/>
        <end position="45"/>
    </location>
</feature>
<sequence length="122" mass="14790">MEESLEVFLFCAVCRWILSMEETEDRNMRERERGSVEKNRDERERNVQNVSVIRTGREENRLWVSVRLFCERVSSERRIEVQVWEGSKERKPPWDQDAELANNPVESNLLHILRWLKMIRTN</sequence>
<evidence type="ECO:0000313" key="2">
    <source>
        <dbReference type="EMBL" id="OMO83281.1"/>
    </source>
</evidence>
<evidence type="ECO:0000313" key="3">
    <source>
        <dbReference type="Proteomes" id="UP000187203"/>
    </source>
</evidence>
<gene>
    <name evidence="2" type="ORF">COLO4_22609</name>
</gene>
<feature type="region of interest" description="Disordered" evidence="1">
    <location>
        <begin position="24"/>
        <end position="45"/>
    </location>
</feature>
<keyword evidence="3" id="KW-1185">Reference proteome</keyword>
<evidence type="ECO:0000256" key="1">
    <source>
        <dbReference type="SAM" id="MobiDB-lite"/>
    </source>
</evidence>
<protein>
    <submittedName>
        <fullName evidence="2">Uncharacterized protein</fullName>
    </submittedName>
</protein>
<accession>A0A1R3IL64</accession>
<organism evidence="2 3">
    <name type="scientific">Corchorus olitorius</name>
    <dbReference type="NCBI Taxonomy" id="93759"/>
    <lineage>
        <taxon>Eukaryota</taxon>
        <taxon>Viridiplantae</taxon>
        <taxon>Streptophyta</taxon>
        <taxon>Embryophyta</taxon>
        <taxon>Tracheophyta</taxon>
        <taxon>Spermatophyta</taxon>
        <taxon>Magnoliopsida</taxon>
        <taxon>eudicotyledons</taxon>
        <taxon>Gunneridae</taxon>
        <taxon>Pentapetalae</taxon>
        <taxon>rosids</taxon>
        <taxon>malvids</taxon>
        <taxon>Malvales</taxon>
        <taxon>Malvaceae</taxon>
        <taxon>Grewioideae</taxon>
        <taxon>Apeibeae</taxon>
        <taxon>Corchorus</taxon>
    </lineage>
</organism>
<comment type="caution">
    <text evidence="2">The sequence shown here is derived from an EMBL/GenBank/DDBJ whole genome shotgun (WGS) entry which is preliminary data.</text>
</comment>
<name>A0A1R3IL64_9ROSI</name>
<proteinExistence type="predicted"/>